<dbReference type="PRINTS" id="PR00090">
    <property type="entry name" value="RNGDIOXGNASE"/>
</dbReference>
<dbReference type="Gene3D" id="2.102.10.10">
    <property type="entry name" value="Rieske [2Fe-2S] iron-sulphur domain"/>
    <property type="match status" value="1"/>
</dbReference>
<evidence type="ECO:0000313" key="8">
    <source>
        <dbReference type="EMBL" id="SVD54014.1"/>
    </source>
</evidence>
<keyword evidence="2" id="KW-0001">2Fe-2S</keyword>
<dbReference type="InterPro" id="IPR017941">
    <property type="entry name" value="Rieske_2Fe-2S"/>
</dbReference>
<keyword evidence="4" id="KW-0560">Oxidoreductase</keyword>
<dbReference type="SUPFAM" id="SSF50022">
    <property type="entry name" value="ISP domain"/>
    <property type="match status" value="1"/>
</dbReference>
<dbReference type="EMBL" id="UINC01157171">
    <property type="protein sequence ID" value="SVD54014.1"/>
    <property type="molecule type" value="Genomic_DNA"/>
</dbReference>
<dbReference type="GO" id="GO:0005506">
    <property type="term" value="F:iron ion binding"/>
    <property type="evidence" value="ECO:0007669"/>
    <property type="project" value="InterPro"/>
</dbReference>
<reference evidence="8" key="1">
    <citation type="submission" date="2018-05" db="EMBL/GenBank/DDBJ databases">
        <authorList>
            <person name="Lanie J.A."/>
            <person name="Ng W.-L."/>
            <person name="Kazmierczak K.M."/>
            <person name="Andrzejewski T.M."/>
            <person name="Davidsen T.M."/>
            <person name="Wayne K.J."/>
            <person name="Tettelin H."/>
            <person name="Glass J.I."/>
            <person name="Rusch D."/>
            <person name="Podicherti R."/>
            <person name="Tsui H.-C.T."/>
            <person name="Winkler M.E."/>
        </authorList>
    </citation>
    <scope>NUCLEOTIDE SEQUENCE</scope>
</reference>
<name>A0A382W5S4_9ZZZZ</name>
<evidence type="ECO:0000256" key="1">
    <source>
        <dbReference type="ARBA" id="ARBA00008751"/>
    </source>
</evidence>
<dbReference type="Pfam" id="PF00355">
    <property type="entry name" value="Rieske"/>
    <property type="match status" value="1"/>
</dbReference>
<evidence type="ECO:0000259" key="7">
    <source>
        <dbReference type="PROSITE" id="PS51296"/>
    </source>
</evidence>
<dbReference type="GO" id="GO:0016491">
    <property type="term" value="F:oxidoreductase activity"/>
    <property type="evidence" value="ECO:0007669"/>
    <property type="project" value="UniProtKB-KW"/>
</dbReference>
<dbReference type="PANTHER" id="PTHR43756">
    <property type="entry name" value="CHOLINE MONOOXYGENASE, CHLOROPLASTIC"/>
    <property type="match status" value="1"/>
</dbReference>
<feature type="domain" description="Rieske" evidence="7">
    <location>
        <begin position="67"/>
        <end position="143"/>
    </location>
</feature>
<keyword evidence="5" id="KW-0408">Iron</keyword>
<sequence length="143" mass="16288">MPVLIAPGKSLVETIFDLGHSKFHTRRTMVNDIDIEAIAGKQGMLARAYTDPEVFKLEMERIFQRVWIFVGHESQVPKPGDFRRTSIGTNEVLLVRQKDYSLKTLFNNCSHRGTRLCAATEGNRASFICPYHAWTFDLDGTLK</sequence>
<dbReference type="PROSITE" id="PS51296">
    <property type="entry name" value="RIESKE"/>
    <property type="match status" value="1"/>
</dbReference>
<feature type="non-terminal residue" evidence="8">
    <location>
        <position position="143"/>
    </location>
</feature>
<dbReference type="InterPro" id="IPR015881">
    <property type="entry name" value="ARHD_Rieske_2Fe_2S"/>
</dbReference>
<dbReference type="GO" id="GO:0051537">
    <property type="term" value="F:2 iron, 2 sulfur cluster binding"/>
    <property type="evidence" value="ECO:0007669"/>
    <property type="project" value="UniProtKB-KW"/>
</dbReference>
<dbReference type="PANTHER" id="PTHR43756:SF1">
    <property type="entry name" value="3-PHENYLPROPIONATE_CINNAMIC ACID DIOXYGENASE SUBUNIT ALPHA"/>
    <property type="match status" value="1"/>
</dbReference>
<accession>A0A382W5S4</accession>
<dbReference type="InterPro" id="IPR036922">
    <property type="entry name" value="Rieske_2Fe-2S_sf"/>
</dbReference>
<evidence type="ECO:0000256" key="2">
    <source>
        <dbReference type="ARBA" id="ARBA00022714"/>
    </source>
</evidence>
<evidence type="ECO:0000256" key="5">
    <source>
        <dbReference type="ARBA" id="ARBA00023004"/>
    </source>
</evidence>
<proteinExistence type="inferred from homology"/>
<comment type="similarity">
    <text evidence="1">Belongs to the bacterial ring-hydroxylating dioxygenase alpha subunit family.</text>
</comment>
<dbReference type="PROSITE" id="PS00570">
    <property type="entry name" value="RING_HYDROXYL_ALPHA"/>
    <property type="match status" value="1"/>
</dbReference>
<keyword evidence="3" id="KW-0479">Metal-binding</keyword>
<evidence type="ECO:0000256" key="6">
    <source>
        <dbReference type="ARBA" id="ARBA00023014"/>
    </source>
</evidence>
<dbReference type="InterPro" id="IPR001663">
    <property type="entry name" value="Rng_hydr_dOase-A"/>
</dbReference>
<evidence type="ECO:0000256" key="3">
    <source>
        <dbReference type="ARBA" id="ARBA00022723"/>
    </source>
</evidence>
<protein>
    <recommendedName>
        <fullName evidence="7">Rieske domain-containing protein</fullName>
    </recommendedName>
</protein>
<keyword evidence="6" id="KW-0411">Iron-sulfur</keyword>
<evidence type="ECO:0000256" key="4">
    <source>
        <dbReference type="ARBA" id="ARBA00023002"/>
    </source>
</evidence>
<dbReference type="AlphaFoldDB" id="A0A382W5S4"/>
<gene>
    <name evidence="8" type="ORF">METZ01_LOCUS406868</name>
</gene>
<organism evidence="8">
    <name type="scientific">marine metagenome</name>
    <dbReference type="NCBI Taxonomy" id="408172"/>
    <lineage>
        <taxon>unclassified sequences</taxon>
        <taxon>metagenomes</taxon>
        <taxon>ecological metagenomes</taxon>
    </lineage>
</organism>